<proteinExistence type="predicted"/>
<dbReference type="GO" id="GO:0016747">
    <property type="term" value="F:acyltransferase activity, transferring groups other than amino-acyl groups"/>
    <property type="evidence" value="ECO:0007669"/>
    <property type="project" value="InterPro"/>
</dbReference>
<keyword evidence="3" id="KW-1185">Reference proteome</keyword>
<dbReference type="InterPro" id="IPR016181">
    <property type="entry name" value="Acyl_CoA_acyltransferase"/>
</dbReference>
<dbReference type="EMBL" id="JAAIVB010000034">
    <property type="protein sequence ID" value="NEX61225.1"/>
    <property type="molecule type" value="Genomic_DNA"/>
</dbReference>
<sequence length="140" mass="15556">MGIIVSDDPALLDMQVIHGFLSGESHWAKGIPFDVVRRAMDNSLCFGAYEEGRQVGFARVVTDRATFGYLADVFVVEAHRGRGISRLLVEAVLAHRDLQGLRRFNLATSSAGGLYAKYGWEPLANPGIHMERYRGDAYLR</sequence>
<dbReference type="CDD" id="cd04301">
    <property type="entry name" value="NAT_SF"/>
    <property type="match status" value="1"/>
</dbReference>
<evidence type="ECO:0000313" key="2">
    <source>
        <dbReference type="EMBL" id="NEX61225.1"/>
    </source>
</evidence>
<dbReference type="PANTHER" id="PTHR43233">
    <property type="entry name" value="FAMILY N-ACETYLTRANSFERASE, PUTATIVE (AFU_ORTHOLOGUE AFUA_6G03350)-RELATED"/>
    <property type="match status" value="1"/>
</dbReference>
<keyword evidence="2" id="KW-0808">Transferase</keyword>
<dbReference type="InterPro" id="IPR053144">
    <property type="entry name" value="Acetyltransferase_Butenolide"/>
</dbReference>
<evidence type="ECO:0000313" key="3">
    <source>
        <dbReference type="Proteomes" id="UP000482155"/>
    </source>
</evidence>
<dbReference type="RefSeq" id="WP_163962206.1">
    <property type="nucleotide sequence ID" value="NZ_JAAIVB010000034.1"/>
</dbReference>
<dbReference type="SUPFAM" id="SSF55729">
    <property type="entry name" value="Acyl-CoA N-acyltransferases (Nat)"/>
    <property type="match status" value="1"/>
</dbReference>
<reference evidence="2 3" key="1">
    <citation type="submission" date="2020-02" db="EMBL/GenBank/DDBJ databases">
        <authorList>
            <person name="Kim M.K."/>
        </authorList>
    </citation>
    <scope>NUCLEOTIDE SEQUENCE [LARGE SCALE GENOMIC DNA]</scope>
    <source>
        <strain evidence="2 3">17J57-3</strain>
    </source>
</reference>
<dbReference type="Pfam" id="PF13508">
    <property type="entry name" value="Acetyltransf_7"/>
    <property type="match status" value="1"/>
</dbReference>
<evidence type="ECO:0000259" key="1">
    <source>
        <dbReference type="PROSITE" id="PS51186"/>
    </source>
</evidence>
<dbReference type="PROSITE" id="PS51186">
    <property type="entry name" value="GNAT"/>
    <property type="match status" value="1"/>
</dbReference>
<dbReference type="InterPro" id="IPR000182">
    <property type="entry name" value="GNAT_dom"/>
</dbReference>
<comment type="caution">
    <text evidence="2">The sequence shown here is derived from an EMBL/GenBank/DDBJ whole genome shotgun (WGS) entry which is preliminary data.</text>
</comment>
<dbReference type="Proteomes" id="UP000482155">
    <property type="component" value="Unassembled WGS sequence"/>
</dbReference>
<feature type="domain" description="N-acetyltransferase" evidence="1">
    <location>
        <begin position="1"/>
        <end position="140"/>
    </location>
</feature>
<accession>A0A6B3SPJ7</accession>
<dbReference type="PANTHER" id="PTHR43233:SF1">
    <property type="entry name" value="FAMILY N-ACETYLTRANSFERASE, PUTATIVE (AFU_ORTHOLOGUE AFUA_6G03350)-RELATED"/>
    <property type="match status" value="1"/>
</dbReference>
<gene>
    <name evidence="2" type="ORF">G3574_09050</name>
</gene>
<protein>
    <submittedName>
        <fullName evidence="2">GNAT family N-acetyltransferase</fullName>
    </submittedName>
</protein>
<organism evidence="2 3">
    <name type="scientific">Noviherbaspirillum galbum</name>
    <dbReference type="NCBI Taxonomy" id="2709383"/>
    <lineage>
        <taxon>Bacteria</taxon>
        <taxon>Pseudomonadati</taxon>
        <taxon>Pseudomonadota</taxon>
        <taxon>Betaproteobacteria</taxon>
        <taxon>Burkholderiales</taxon>
        <taxon>Oxalobacteraceae</taxon>
        <taxon>Noviherbaspirillum</taxon>
    </lineage>
</organism>
<dbReference type="Gene3D" id="3.40.630.30">
    <property type="match status" value="1"/>
</dbReference>
<dbReference type="AlphaFoldDB" id="A0A6B3SPJ7"/>
<name>A0A6B3SPJ7_9BURK</name>